<name>A0A976N0P7_9VIRU</name>
<proteinExistence type="predicted"/>
<reference evidence="1" key="1">
    <citation type="submission" date="2022-02" db="EMBL/GenBank/DDBJ databases">
        <title>Towards deciphering the DNA virus diversity associated with rodent species in the families Cricetidae and Heteromyidae.</title>
        <authorList>
            <person name="Lund M."/>
            <person name="Larsen B.B."/>
            <person name="Gryseels S."/>
            <person name="Kraberger S."/>
            <person name="Rowsey D.M."/>
            <person name="Steger L."/>
            <person name="Yule K.M."/>
            <person name="Upham N.S."/>
            <person name="Worobey M."/>
            <person name="Van Doorslaer K."/>
            <person name="Varsani A."/>
        </authorList>
    </citation>
    <scope>NUCLEOTIDE SEQUENCE</scope>
    <source>
        <strain evidence="1">UA08Rod_5530</strain>
    </source>
</reference>
<protein>
    <submittedName>
        <fullName evidence="1">Uncharacterized protein</fullName>
    </submittedName>
</protein>
<accession>A0A976N0P7</accession>
<dbReference type="EMBL" id="OM869544">
    <property type="protein sequence ID" value="UPW41104.1"/>
    <property type="molecule type" value="Genomic_DNA"/>
</dbReference>
<organism evidence="1">
    <name type="scientific">Sigmofec virus UA08Rod_5530</name>
    <dbReference type="NCBI Taxonomy" id="2929427"/>
    <lineage>
        <taxon>Viruses</taxon>
        <taxon>Monodnaviria</taxon>
        <taxon>Sangervirae</taxon>
        <taxon>Phixviricota</taxon>
        <taxon>Malgrandaviricetes</taxon>
        <taxon>Petitvirales</taxon>
        <taxon>Microviridae</taxon>
    </lineage>
</organism>
<evidence type="ECO:0000313" key="1">
    <source>
        <dbReference type="EMBL" id="UPW41104.1"/>
    </source>
</evidence>
<sequence length="81" mass="9428">MANILTYRFFWKSKNDPEHIKFKIVSDTQAGLDLFEKVLCESEDVIHAGKEYLYEIDVSKMTVIVPVKNENFEKEADNNEA</sequence>